<dbReference type="SUPFAM" id="SSF51316">
    <property type="entry name" value="Mss4-like"/>
    <property type="match status" value="1"/>
</dbReference>
<dbReference type="EMBL" id="JBGBPQ010000024">
    <property type="protein sequence ID" value="KAL1499747.1"/>
    <property type="molecule type" value="Genomic_DNA"/>
</dbReference>
<keyword evidence="1" id="KW-0812">Transmembrane</keyword>
<name>A0AB34IJH4_PRYPA</name>
<feature type="transmembrane region" description="Helical" evidence="1">
    <location>
        <begin position="169"/>
        <end position="187"/>
    </location>
</feature>
<evidence type="ECO:0000313" key="2">
    <source>
        <dbReference type="EMBL" id="KAL1499747.1"/>
    </source>
</evidence>
<keyword evidence="1" id="KW-1133">Transmembrane helix</keyword>
<sequence>MGGLLSSPGELRPPVAASCACGRCQLLIHERPVLSFKCHCSTCLRFRSMKPLSSVEELDTHQPNVGLFRRSAVQIVSGEEALGSWHTRGSFPFFVGMDRRYCVACKTPGVVEYFRDCFYRTSFLGATCVYLGYVCPDAPELRDFDFHVASQSATPGAKKLMQHDGKRKFGLISGLLAIVAISFVPALRRLLLGSGSRQQVEKRTTLF</sequence>
<evidence type="ECO:0000313" key="3">
    <source>
        <dbReference type="Proteomes" id="UP001515480"/>
    </source>
</evidence>
<comment type="caution">
    <text evidence="2">The sequence shown here is derived from an EMBL/GenBank/DDBJ whole genome shotgun (WGS) entry which is preliminary data.</text>
</comment>
<organism evidence="2 3">
    <name type="scientific">Prymnesium parvum</name>
    <name type="common">Toxic golden alga</name>
    <dbReference type="NCBI Taxonomy" id="97485"/>
    <lineage>
        <taxon>Eukaryota</taxon>
        <taxon>Haptista</taxon>
        <taxon>Haptophyta</taxon>
        <taxon>Prymnesiophyceae</taxon>
        <taxon>Prymnesiales</taxon>
        <taxon>Prymnesiaceae</taxon>
        <taxon>Prymnesium</taxon>
    </lineage>
</organism>
<dbReference type="AlphaFoldDB" id="A0AB34IJH4"/>
<evidence type="ECO:0000256" key="1">
    <source>
        <dbReference type="SAM" id="Phobius"/>
    </source>
</evidence>
<keyword evidence="3" id="KW-1185">Reference proteome</keyword>
<keyword evidence="1" id="KW-0472">Membrane</keyword>
<dbReference type="Proteomes" id="UP001515480">
    <property type="component" value="Unassembled WGS sequence"/>
</dbReference>
<accession>A0AB34IJH4</accession>
<dbReference type="InterPro" id="IPR011057">
    <property type="entry name" value="Mss4-like_sf"/>
</dbReference>
<proteinExistence type="predicted"/>
<reference evidence="2 3" key="1">
    <citation type="journal article" date="2024" name="Science">
        <title>Giant polyketide synthase enzymes in the biosynthesis of giant marine polyether toxins.</title>
        <authorList>
            <person name="Fallon T.R."/>
            <person name="Shende V.V."/>
            <person name="Wierzbicki I.H."/>
            <person name="Pendleton A.L."/>
            <person name="Watervoot N.F."/>
            <person name="Auber R.P."/>
            <person name="Gonzalez D.J."/>
            <person name="Wisecaver J.H."/>
            <person name="Moore B.S."/>
        </authorList>
    </citation>
    <scope>NUCLEOTIDE SEQUENCE [LARGE SCALE GENOMIC DNA]</scope>
    <source>
        <strain evidence="2 3">12B1</strain>
    </source>
</reference>
<protein>
    <recommendedName>
        <fullName evidence="4">CENP-V/GFA domain-containing protein</fullName>
    </recommendedName>
</protein>
<evidence type="ECO:0008006" key="4">
    <source>
        <dbReference type="Google" id="ProtNLM"/>
    </source>
</evidence>
<dbReference type="Gene3D" id="3.90.1590.10">
    <property type="entry name" value="glutathione-dependent formaldehyde- activating enzyme (gfa)"/>
    <property type="match status" value="1"/>
</dbReference>
<gene>
    <name evidence="2" type="ORF">AB1Y20_012434</name>
</gene>